<comment type="similarity">
    <text evidence="1 8">Belongs to the cytochrome P450 family.</text>
</comment>
<dbReference type="PROSITE" id="PS00086">
    <property type="entry name" value="CYTOCHROME_P450"/>
    <property type="match status" value="1"/>
</dbReference>
<evidence type="ECO:0000313" key="9">
    <source>
        <dbReference type="EMBL" id="KAH3807039.1"/>
    </source>
</evidence>
<keyword evidence="3 7" id="KW-0479">Metal-binding</keyword>
<reference evidence="9" key="2">
    <citation type="submission" date="2020-11" db="EMBL/GenBank/DDBJ databases">
        <authorList>
            <person name="McCartney M.A."/>
            <person name="Auch B."/>
            <person name="Kono T."/>
            <person name="Mallez S."/>
            <person name="Becker A."/>
            <person name="Gohl D.M."/>
            <person name="Silverstein K.A.T."/>
            <person name="Koren S."/>
            <person name="Bechman K.B."/>
            <person name="Herman A."/>
            <person name="Abrahante J.E."/>
            <person name="Garbe J."/>
        </authorList>
    </citation>
    <scope>NUCLEOTIDE SEQUENCE</scope>
    <source>
        <strain evidence="9">Duluth1</strain>
        <tissue evidence="9">Whole animal</tissue>
    </source>
</reference>
<evidence type="ECO:0000256" key="3">
    <source>
        <dbReference type="ARBA" id="ARBA00022723"/>
    </source>
</evidence>
<dbReference type="Pfam" id="PF00067">
    <property type="entry name" value="p450"/>
    <property type="match status" value="1"/>
</dbReference>
<protein>
    <recommendedName>
        <fullName evidence="11">Cytochrome P450</fullName>
    </recommendedName>
</protein>
<evidence type="ECO:0000256" key="8">
    <source>
        <dbReference type="RuleBase" id="RU000461"/>
    </source>
</evidence>
<comment type="caution">
    <text evidence="9">The sequence shown here is derived from an EMBL/GenBank/DDBJ whole genome shotgun (WGS) entry which is preliminary data.</text>
</comment>
<dbReference type="GO" id="GO:0016705">
    <property type="term" value="F:oxidoreductase activity, acting on paired donors, with incorporation or reduction of molecular oxygen"/>
    <property type="evidence" value="ECO:0007669"/>
    <property type="project" value="InterPro"/>
</dbReference>
<reference evidence="9" key="1">
    <citation type="journal article" date="2019" name="bioRxiv">
        <title>The Genome of the Zebra Mussel, Dreissena polymorpha: A Resource for Invasive Species Research.</title>
        <authorList>
            <person name="McCartney M.A."/>
            <person name="Auch B."/>
            <person name="Kono T."/>
            <person name="Mallez S."/>
            <person name="Zhang Y."/>
            <person name="Obille A."/>
            <person name="Becker A."/>
            <person name="Abrahante J.E."/>
            <person name="Garbe J."/>
            <person name="Badalamenti J.P."/>
            <person name="Herman A."/>
            <person name="Mangelson H."/>
            <person name="Liachko I."/>
            <person name="Sullivan S."/>
            <person name="Sone E.D."/>
            <person name="Koren S."/>
            <person name="Silverstein K.A.T."/>
            <person name="Beckman K.B."/>
            <person name="Gohl D.M."/>
        </authorList>
    </citation>
    <scope>NUCLEOTIDE SEQUENCE</scope>
    <source>
        <strain evidence="9">Duluth1</strain>
        <tissue evidence="9">Whole animal</tissue>
    </source>
</reference>
<dbReference type="GO" id="GO:0005506">
    <property type="term" value="F:iron ion binding"/>
    <property type="evidence" value="ECO:0007669"/>
    <property type="project" value="InterPro"/>
</dbReference>
<keyword evidence="2 7" id="KW-0349">Heme</keyword>
<sequence length="134" mass="15605">MYLPITRMDRTTSQSQDVQLDGYWFPRDTMVVFDMHLMHHDETIYPEPDKFIPERFSAEGKSSRDPFTFMPFGHGPRNCIGMRLALLEAKIALVATLRKVMFVREPETEVPLNVLTSDNFLRTKNPIKVSVMLR</sequence>
<evidence type="ECO:0000256" key="7">
    <source>
        <dbReference type="PIRSR" id="PIRSR602401-1"/>
    </source>
</evidence>
<gene>
    <name evidence="9" type="ORF">DPMN_135372</name>
</gene>
<keyword evidence="10" id="KW-1185">Reference proteome</keyword>
<dbReference type="Proteomes" id="UP000828390">
    <property type="component" value="Unassembled WGS sequence"/>
</dbReference>
<dbReference type="InterPro" id="IPR036396">
    <property type="entry name" value="Cyt_P450_sf"/>
</dbReference>
<keyword evidence="5 7" id="KW-0408">Iron</keyword>
<organism evidence="9 10">
    <name type="scientific">Dreissena polymorpha</name>
    <name type="common">Zebra mussel</name>
    <name type="synonym">Mytilus polymorpha</name>
    <dbReference type="NCBI Taxonomy" id="45954"/>
    <lineage>
        <taxon>Eukaryota</taxon>
        <taxon>Metazoa</taxon>
        <taxon>Spiralia</taxon>
        <taxon>Lophotrochozoa</taxon>
        <taxon>Mollusca</taxon>
        <taxon>Bivalvia</taxon>
        <taxon>Autobranchia</taxon>
        <taxon>Heteroconchia</taxon>
        <taxon>Euheterodonta</taxon>
        <taxon>Imparidentia</taxon>
        <taxon>Neoheterodontei</taxon>
        <taxon>Myida</taxon>
        <taxon>Dreissenoidea</taxon>
        <taxon>Dreissenidae</taxon>
        <taxon>Dreissena</taxon>
    </lineage>
</organism>
<proteinExistence type="inferred from homology"/>
<evidence type="ECO:0008006" key="11">
    <source>
        <dbReference type="Google" id="ProtNLM"/>
    </source>
</evidence>
<evidence type="ECO:0000313" key="10">
    <source>
        <dbReference type="Proteomes" id="UP000828390"/>
    </source>
</evidence>
<dbReference type="InterPro" id="IPR050705">
    <property type="entry name" value="Cytochrome_P450_3A"/>
</dbReference>
<dbReference type="InterPro" id="IPR017972">
    <property type="entry name" value="Cyt_P450_CS"/>
</dbReference>
<name>A0A9D4FXI5_DREPO</name>
<comment type="cofactor">
    <cofactor evidence="7">
        <name>heme</name>
        <dbReference type="ChEBI" id="CHEBI:30413"/>
    </cofactor>
</comment>
<dbReference type="InterPro" id="IPR001128">
    <property type="entry name" value="Cyt_P450"/>
</dbReference>
<evidence type="ECO:0000256" key="1">
    <source>
        <dbReference type="ARBA" id="ARBA00010617"/>
    </source>
</evidence>
<dbReference type="AlphaFoldDB" id="A0A9D4FXI5"/>
<dbReference type="SUPFAM" id="SSF48264">
    <property type="entry name" value="Cytochrome P450"/>
    <property type="match status" value="1"/>
</dbReference>
<accession>A0A9D4FXI5</accession>
<keyword evidence="4 8" id="KW-0560">Oxidoreductase</keyword>
<evidence type="ECO:0000256" key="6">
    <source>
        <dbReference type="ARBA" id="ARBA00043906"/>
    </source>
</evidence>
<dbReference type="InterPro" id="IPR002401">
    <property type="entry name" value="Cyt_P450_E_grp-I"/>
</dbReference>
<feature type="binding site" description="axial binding residue" evidence="7">
    <location>
        <position position="79"/>
    </location>
    <ligand>
        <name>heme</name>
        <dbReference type="ChEBI" id="CHEBI:30413"/>
    </ligand>
    <ligandPart>
        <name>Fe</name>
        <dbReference type="ChEBI" id="CHEBI:18248"/>
    </ligandPart>
</feature>
<dbReference type="GO" id="GO:0008395">
    <property type="term" value="F:steroid hydroxylase activity"/>
    <property type="evidence" value="ECO:0007669"/>
    <property type="project" value="TreeGrafter"/>
</dbReference>
<evidence type="ECO:0000256" key="4">
    <source>
        <dbReference type="ARBA" id="ARBA00023002"/>
    </source>
</evidence>
<dbReference type="PRINTS" id="PR00463">
    <property type="entry name" value="EP450I"/>
</dbReference>
<dbReference type="PANTHER" id="PTHR24302">
    <property type="entry name" value="CYTOCHROME P450 FAMILY 3"/>
    <property type="match status" value="1"/>
</dbReference>
<dbReference type="Gene3D" id="1.10.630.10">
    <property type="entry name" value="Cytochrome P450"/>
    <property type="match status" value="1"/>
</dbReference>
<dbReference type="EMBL" id="JAIWYP010000006">
    <property type="protein sequence ID" value="KAH3807039.1"/>
    <property type="molecule type" value="Genomic_DNA"/>
</dbReference>
<comment type="function">
    <text evidence="6">Cytochromes P450 are a group of heme-thiolate monooxygenases. They oxidize a variety of structurally unrelated compounds, including steroids, fatty acids, and xenobiotics.</text>
</comment>
<evidence type="ECO:0000256" key="2">
    <source>
        <dbReference type="ARBA" id="ARBA00022617"/>
    </source>
</evidence>
<dbReference type="GO" id="GO:0020037">
    <property type="term" value="F:heme binding"/>
    <property type="evidence" value="ECO:0007669"/>
    <property type="project" value="InterPro"/>
</dbReference>
<dbReference type="PANTHER" id="PTHR24302:SF15">
    <property type="entry name" value="FATTY-ACID PEROXYGENASE"/>
    <property type="match status" value="1"/>
</dbReference>
<keyword evidence="8" id="KW-0503">Monooxygenase</keyword>
<evidence type="ECO:0000256" key="5">
    <source>
        <dbReference type="ARBA" id="ARBA00023004"/>
    </source>
</evidence>